<dbReference type="PANTHER" id="PTHR48073">
    <property type="entry name" value="O-SUCCINYLBENZOATE SYNTHASE-RELATED"/>
    <property type="match status" value="1"/>
</dbReference>
<dbReference type="GO" id="GO:0046872">
    <property type="term" value="F:metal ion binding"/>
    <property type="evidence" value="ECO:0007669"/>
    <property type="project" value="UniProtKB-KW"/>
</dbReference>
<dbReference type="InterPro" id="IPR010197">
    <property type="entry name" value="OSBS/NAAAR"/>
</dbReference>
<dbReference type="NCBIfam" id="TIGR01928">
    <property type="entry name" value="menC_lowGC_arch"/>
    <property type="match status" value="1"/>
</dbReference>
<keyword evidence="9" id="KW-1185">Reference proteome</keyword>
<organism evidence="8 9">
    <name type="scientific">Cyanobacterium stanieri (strain ATCC 29140 / PCC 7202)</name>
    <dbReference type="NCBI Taxonomy" id="292563"/>
    <lineage>
        <taxon>Bacteria</taxon>
        <taxon>Bacillati</taxon>
        <taxon>Cyanobacteriota</taxon>
        <taxon>Cyanophyceae</taxon>
        <taxon>Oscillatoriophycideae</taxon>
        <taxon>Chroococcales</taxon>
        <taxon>Geminocystaceae</taxon>
        <taxon>Cyanobacterium</taxon>
    </lineage>
</organism>
<dbReference type="AlphaFoldDB" id="K9YKU2"/>
<dbReference type="EC" id="4.2.1.113" evidence="5 6"/>
<dbReference type="InterPro" id="IPR036849">
    <property type="entry name" value="Enolase-like_C_sf"/>
</dbReference>
<dbReference type="InterPro" id="IPR013341">
    <property type="entry name" value="Mandelate_racemase_N_dom"/>
</dbReference>
<dbReference type="SUPFAM" id="SSF54826">
    <property type="entry name" value="Enolase N-terminal domain-like"/>
    <property type="match status" value="1"/>
</dbReference>
<evidence type="ECO:0000256" key="4">
    <source>
        <dbReference type="ARBA" id="ARBA00023239"/>
    </source>
</evidence>
<dbReference type="UniPathway" id="UPA01057">
    <property type="reaction ID" value="UER00165"/>
</dbReference>
<evidence type="ECO:0000259" key="7">
    <source>
        <dbReference type="SMART" id="SM00922"/>
    </source>
</evidence>
<sequence>MKIERIDLYYLEIPFIYLFKTNGINIDSHSCLIVKIYSDGLIGYGECPTFNEPFYNYETITTAHHILTDFLIPLLLQKNINSPQEITQILSPVRGHQMAKSALDCAVWDLFAKKNNLPLWKYIGGVREKVTVGVSVSLQSSVVNLVERVSSYVEEGYQRIKLKISPDNALSCLTAIRESYPDLMLMGDANSVFSLRDIGLFKQLDDLNLLMIEQPLAYDDLLEHSQLQSQIKTPLCLDESINSVNDSLNAIALKSCQIINLKQSRVGGITNTIKIHNICEKGGIKLWCGGMLESGIGRAVNLHIASLPLFQLPADISATNRYFKEDIIAQNITLNAQDSTINIPQKAGIGVDIDEDKLEKFTLWQESFMG</sequence>
<dbReference type="GO" id="GO:0042372">
    <property type="term" value="P:phylloquinone biosynthetic process"/>
    <property type="evidence" value="ECO:0007669"/>
    <property type="project" value="UniProtKB-UniPathway"/>
</dbReference>
<dbReference type="GO" id="GO:0043748">
    <property type="term" value="F:O-succinylbenzoate synthase activity"/>
    <property type="evidence" value="ECO:0007669"/>
    <property type="project" value="UniProtKB-EC"/>
</dbReference>
<dbReference type="Pfam" id="PF02746">
    <property type="entry name" value="MR_MLE_N"/>
    <property type="match status" value="1"/>
</dbReference>
<evidence type="ECO:0000256" key="2">
    <source>
        <dbReference type="ARBA" id="ARBA00022723"/>
    </source>
</evidence>
<comment type="cofactor">
    <cofactor evidence="1">
        <name>a divalent metal cation</name>
        <dbReference type="ChEBI" id="CHEBI:60240"/>
    </cofactor>
</comment>
<dbReference type="PANTHER" id="PTHR48073:SF5">
    <property type="entry name" value="O-SUCCINYLBENZOATE SYNTHASE"/>
    <property type="match status" value="1"/>
</dbReference>
<keyword evidence="3" id="KW-0460">Magnesium</keyword>
<dbReference type="EMBL" id="CP003940">
    <property type="protein sequence ID" value="AFZ47030.1"/>
    <property type="molecule type" value="Genomic_DNA"/>
</dbReference>
<reference evidence="9" key="1">
    <citation type="journal article" date="2013" name="Proc. Natl. Acad. Sci. U.S.A.">
        <title>Improving the coverage of the cyanobacterial phylum using diversity-driven genome sequencing.</title>
        <authorList>
            <person name="Shih P.M."/>
            <person name="Wu D."/>
            <person name="Latifi A."/>
            <person name="Axen S.D."/>
            <person name="Fewer D.P."/>
            <person name="Talla E."/>
            <person name="Calteau A."/>
            <person name="Cai F."/>
            <person name="Tandeau de Marsac N."/>
            <person name="Rippka R."/>
            <person name="Herdman M."/>
            <person name="Sivonen K."/>
            <person name="Coursin T."/>
            <person name="Laurent T."/>
            <person name="Goodwin L."/>
            <person name="Nolan M."/>
            <person name="Davenport K.W."/>
            <person name="Han C.S."/>
            <person name="Rubin E.M."/>
            <person name="Eisen J.A."/>
            <person name="Woyke T."/>
            <person name="Gugger M."/>
            <person name="Kerfeld C.A."/>
        </authorList>
    </citation>
    <scope>NUCLEOTIDE SEQUENCE [LARGE SCALE GENOMIC DNA]</scope>
    <source>
        <strain evidence="9">ATCC 29140 / PCC 7202</strain>
    </source>
</reference>
<dbReference type="Gene3D" id="3.30.390.10">
    <property type="entry name" value="Enolase-like, N-terminal domain"/>
    <property type="match status" value="1"/>
</dbReference>
<dbReference type="eggNOG" id="COG4948">
    <property type="taxonomic scope" value="Bacteria"/>
</dbReference>
<accession>K9YKU2</accession>
<dbReference type="SMART" id="SM00922">
    <property type="entry name" value="MR_MLE"/>
    <property type="match status" value="1"/>
</dbReference>
<dbReference type="GO" id="GO:0009234">
    <property type="term" value="P:menaquinone biosynthetic process"/>
    <property type="evidence" value="ECO:0007669"/>
    <property type="project" value="UniProtKB-UniRule"/>
</dbReference>
<dbReference type="PATRIC" id="fig|292563.3.peg.1109"/>
<dbReference type="InterPro" id="IPR029017">
    <property type="entry name" value="Enolase-like_N"/>
</dbReference>
<dbReference type="SFLD" id="SFLDG00180">
    <property type="entry name" value="muconate_cycloisomerase"/>
    <property type="match status" value="1"/>
</dbReference>
<feature type="domain" description="Mandelate racemase/muconate lactonizing enzyme C-terminal" evidence="7">
    <location>
        <begin position="142"/>
        <end position="234"/>
    </location>
</feature>
<dbReference type="GO" id="GO:0016854">
    <property type="term" value="F:racemase and epimerase activity"/>
    <property type="evidence" value="ECO:0007669"/>
    <property type="project" value="UniProtKB-ARBA"/>
</dbReference>
<gene>
    <name evidence="8" type="ordered locus">Cyast_1061</name>
</gene>
<evidence type="ECO:0000256" key="5">
    <source>
        <dbReference type="ARBA" id="ARBA00029491"/>
    </source>
</evidence>
<dbReference type="SUPFAM" id="SSF51604">
    <property type="entry name" value="Enolase C-terminal domain-like"/>
    <property type="match status" value="1"/>
</dbReference>
<dbReference type="SFLD" id="SFLDF00009">
    <property type="entry name" value="o-succinylbenzoate_synthase"/>
    <property type="match status" value="1"/>
</dbReference>
<keyword evidence="4" id="KW-0456">Lyase</keyword>
<dbReference type="Pfam" id="PF13378">
    <property type="entry name" value="MR_MLE_C"/>
    <property type="match status" value="1"/>
</dbReference>
<name>K9YKU2_CYASC</name>
<dbReference type="STRING" id="292563.Cyast_1061"/>
<proteinExistence type="predicted"/>
<evidence type="ECO:0000256" key="1">
    <source>
        <dbReference type="ARBA" id="ARBA00001968"/>
    </source>
</evidence>
<dbReference type="InterPro" id="IPR029065">
    <property type="entry name" value="Enolase_C-like"/>
</dbReference>
<dbReference type="Gene3D" id="3.20.20.120">
    <property type="entry name" value="Enolase-like C-terminal domain"/>
    <property type="match status" value="1"/>
</dbReference>
<dbReference type="UniPathway" id="UPA00995"/>
<evidence type="ECO:0000256" key="3">
    <source>
        <dbReference type="ARBA" id="ARBA00022842"/>
    </source>
</evidence>
<evidence type="ECO:0000256" key="6">
    <source>
        <dbReference type="NCBIfam" id="TIGR01928"/>
    </source>
</evidence>
<dbReference type="InterPro" id="IPR013342">
    <property type="entry name" value="Mandelate_racemase_C"/>
</dbReference>
<dbReference type="Proteomes" id="UP000010483">
    <property type="component" value="Chromosome"/>
</dbReference>
<evidence type="ECO:0000313" key="9">
    <source>
        <dbReference type="Proteomes" id="UP000010483"/>
    </source>
</evidence>
<keyword evidence="2" id="KW-0479">Metal-binding</keyword>
<dbReference type="KEGG" id="csn:Cyast_1061"/>
<dbReference type="SFLD" id="SFLDS00001">
    <property type="entry name" value="Enolase"/>
    <property type="match status" value="1"/>
</dbReference>
<evidence type="ECO:0000313" key="8">
    <source>
        <dbReference type="EMBL" id="AFZ47030.1"/>
    </source>
</evidence>
<dbReference type="HOGENOM" id="CLU_030273_4_4_3"/>
<protein>
    <recommendedName>
        <fullName evidence="5 6">o-succinylbenzoate synthase</fullName>
        <ecNumber evidence="5 6">4.2.1.113</ecNumber>
    </recommendedName>
</protein>
<dbReference type="CDD" id="cd03317">
    <property type="entry name" value="NAAAR"/>
    <property type="match status" value="1"/>
</dbReference>